<evidence type="ECO:0000313" key="5">
    <source>
        <dbReference type="Proteomes" id="UP000325081"/>
    </source>
</evidence>
<dbReference type="OrthoDB" id="893637at2759"/>
<dbReference type="Proteomes" id="UP000325081">
    <property type="component" value="Unassembled WGS sequence"/>
</dbReference>
<organism evidence="4 5">
    <name type="scientific">Striga asiatica</name>
    <name type="common">Asiatic witchweed</name>
    <name type="synonym">Buchnera asiatica</name>
    <dbReference type="NCBI Taxonomy" id="4170"/>
    <lineage>
        <taxon>Eukaryota</taxon>
        <taxon>Viridiplantae</taxon>
        <taxon>Streptophyta</taxon>
        <taxon>Embryophyta</taxon>
        <taxon>Tracheophyta</taxon>
        <taxon>Spermatophyta</taxon>
        <taxon>Magnoliopsida</taxon>
        <taxon>eudicotyledons</taxon>
        <taxon>Gunneridae</taxon>
        <taxon>Pentapetalae</taxon>
        <taxon>asterids</taxon>
        <taxon>lamiids</taxon>
        <taxon>Lamiales</taxon>
        <taxon>Orobanchaceae</taxon>
        <taxon>Buchnereae</taxon>
        <taxon>Striga</taxon>
    </lineage>
</organism>
<feature type="signal peptide" evidence="2">
    <location>
        <begin position="1"/>
        <end position="19"/>
    </location>
</feature>
<evidence type="ECO:0000313" key="4">
    <source>
        <dbReference type="EMBL" id="GER53042.1"/>
    </source>
</evidence>
<comment type="caution">
    <text evidence="4">The sequence shown here is derived from an EMBL/GenBank/DDBJ whole genome shotgun (WGS) entry which is preliminary data.</text>
</comment>
<sequence length="309" mass="34136">MVSMKILLISAGIVSLAVGLRFAVPAAADGIPALWSAAVSWLKPPYLYLIINGIIITIAASSRFQKSHSEQPPAAQHLISVKTHPPASFEPFPAQMDVVAVVEEPAQAADAVAEVVVSEIEDAVVELRPVMVDGSEVGIDSPDEIAIEADLDKDVFVESTIEYRNTPPSPSPSPPPEETVSREIQLESLFPAREKPLVTSRFAHRKPNRTNPEGARALRVTKTKKHETLESTWKMITEGRHVPLTRHLKKPEDHGADVPAPARIGKEPSPGQEELNRRVEAFIKKFNEEMRMQRQESMNQFMEMINRGL</sequence>
<keyword evidence="5" id="KW-1185">Reference proteome</keyword>
<protein>
    <recommendedName>
        <fullName evidence="3">DUF4408 domain-containing protein</fullName>
    </recommendedName>
</protein>
<dbReference type="PANTHER" id="PTHR33098:SF53">
    <property type="entry name" value="OS05G0540900 PROTEIN"/>
    <property type="match status" value="1"/>
</dbReference>
<dbReference type="Pfam" id="PF14364">
    <property type="entry name" value="DUF4408"/>
    <property type="match status" value="1"/>
</dbReference>
<keyword evidence="2" id="KW-0732">Signal</keyword>
<evidence type="ECO:0000259" key="3">
    <source>
        <dbReference type="Pfam" id="PF14364"/>
    </source>
</evidence>
<dbReference type="AlphaFoldDB" id="A0A5A7R6J2"/>
<accession>A0A5A7R6J2</accession>
<name>A0A5A7R6J2_STRAF</name>
<reference evidence="5" key="1">
    <citation type="journal article" date="2019" name="Curr. Biol.">
        <title>Genome Sequence of Striga asiatica Provides Insight into the Evolution of Plant Parasitism.</title>
        <authorList>
            <person name="Yoshida S."/>
            <person name="Kim S."/>
            <person name="Wafula E.K."/>
            <person name="Tanskanen J."/>
            <person name="Kim Y.M."/>
            <person name="Honaas L."/>
            <person name="Yang Z."/>
            <person name="Spallek T."/>
            <person name="Conn C.E."/>
            <person name="Ichihashi Y."/>
            <person name="Cheong K."/>
            <person name="Cui S."/>
            <person name="Der J.P."/>
            <person name="Gundlach H."/>
            <person name="Jiao Y."/>
            <person name="Hori C."/>
            <person name="Ishida J.K."/>
            <person name="Kasahara H."/>
            <person name="Kiba T."/>
            <person name="Kim M.S."/>
            <person name="Koo N."/>
            <person name="Laohavisit A."/>
            <person name="Lee Y.H."/>
            <person name="Lumba S."/>
            <person name="McCourt P."/>
            <person name="Mortimer J.C."/>
            <person name="Mutuku J.M."/>
            <person name="Nomura T."/>
            <person name="Sasaki-Sekimoto Y."/>
            <person name="Seto Y."/>
            <person name="Wang Y."/>
            <person name="Wakatake T."/>
            <person name="Sakakibara H."/>
            <person name="Demura T."/>
            <person name="Yamaguchi S."/>
            <person name="Yoneyama K."/>
            <person name="Manabe R.I."/>
            <person name="Nelson D.C."/>
            <person name="Schulman A.H."/>
            <person name="Timko M.P."/>
            <person name="dePamphilis C.W."/>
            <person name="Choi D."/>
            <person name="Shirasu K."/>
        </authorList>
    </citation>
    <scope>NUCLEOTIDE SEQUENCE [LARGE SCALE GENOMIC DNA]</scope>
    <source>
        <strain evidence="5">cv. UVA1</strain>
    </source>
</reference>
<proteinExistence type="predicted"/>
<dbReference type="InterPro" id="IPR025520">
    <property type="entry name" value="DUF4408"/>
</dbReference>
<dbReference type="InterPro" id="IPR008480">
    <property type="entry name" value="DUF761_pln"/>
</dbReference>
<evidence type="ECO:0000256" key="1">
    <source>
        <dbReference type="SAM" id="MobiDB-lite"/>
    </source>
</evidence>
<dbReference type="Pfam" id="PF05553">
    <property type="entry name" value="DUF761"/>
    <property type="match status" value="1"/>
</dbReference>
<dbReference type="PANTHER" id="PTHR33098">
    <property type="entry name" value="COTTON FIBER (DUF761)"/>
    <property type="match status" value="1"/>
</dbReference>
<dbReference type="EMBL" id="BKCP01010514">
    <property type="protein sequence ID" value="GER53042.1"/>
    <property type="molecule type" value="Genomic_DNA"/>
</dbReference>
<gene>
    <name evidence="4" type="ORF">STAS_30534</name>
</gene>
<feature type="chain" id="PRO_5023005250" description="DUF4408 domain-containing protein" evidence="2">
    <location>
        <begin position="20"/>
        <end position="309"/>
    </location>
</feature>
<feature type="domain" description="DUF4408" evidence="3">
    <location>
        <begin position="32"/>
        <end position="64"/>
    </location>
</feature>
<feature type="region of interest" description="Disordered" evidence="1">
    <location>
        <begin position="162"/>
        <end position="181"/>
    </location>
</feature>
<feature type="compositionally biased region" description="Pro residues" evidence="1">
    <location>
        <begin position="167"/>
        <end position="177"/>
    </location>
</feature>
<evidence type="ECO:0000256" key="2">
    <source>
        <dbReference type="SAM" id="SignalP"/>
    </source>
</evidence>
<feature type="region of interest" description="Disordered" evidence="1">
    <location>
        <begin position="250"/>
        <end position="274"/>
    </location>
</feature>